<dbReference type="VEuPathDB" id="TrichDB:TVAGG3_0403580"/>
<reference evidence="1" key="2">
    <citation type="journal article" date="2007" name="Science">
        <title>Draft genome sequence of the sexually transmitted pathogen Trichomonas vaginalis.</title>
        <authorList>
            <person name="Carlton J.M."/>
            <person name="Hirt R.P."/>
            <person name="Silva J.C."/>
            <person name="Delcher A.L."/>
            <person name="Schatz M."/>
            <person name="Zhao Q."/>
            <person name="Wortman J.R."/>
            <person name="Bidwell S.L."/>
            <person name="Alsmark U.C.M."/>
            <person name="Besteiro S."/>
            <person name="Sicheritz-Ponten T."/>
            <person name="Noel C.J."/>
            <person name="Dacks J.B."/>
            <person name="Foster P.G."/>
            <person name="Simillion C."/>
            <person name="Van de Peer Y."/>
            <person name="Miranda-Saavedra D."/>
            <person name="Barton G.J."/>
            <person name="Westrop G.D."/>
            <person name="Mueller S."/>
            <person name="Dessi D."/>
            <person name="Fiori P.L."/>
            <person name="Ren Q."/>
            <person name="Paulsen I."/>
            <person name="Zhang H."/>
            <person name="Bastida-Corcuera F.D."/>
            <person name="Simoes-Barbosa A."/>
            <person name="Brown M.T."/>
            <person name="Hayes R.D."/>
            <person name="Mukherjee M."/>
            <person name="Okumura C.Y."/>
            <person name="Schneider R."/>
            <person name="Smith A.J."/>
            <person name="Vanacova S."/>
            <person name="Villalvazo M."/>
            <person name="Haas B.J."/>
            <person name="Pertea M."/>
            <person name="Feldblyum T.V."/>
            <person name="Utterback T.R."/>
            <person name="Shu C.L."/>
            <person name="Osoegawa K."/>
            <person name="de Jong P.J."/>
            <person name="Hrdy I."/>
            <person name="Horvathova L."/>
            <person name="Zubacova Z."/>
            <person name="Dolezal P."/>
            <person name="Malik S.B."/>
            <person name="Logsdon J.M. Jr."/>
            <person name="Henze K."/>
            <person name="Gupta A."/>
            <person name="Wang C.C."/>
            <person name="Dunne R.L."/>
            <person name="Upcroft J.A."/>
            <person name="Upcroft P."/>
            <person name="White O."/>
            <person name="Salzberg S.L."/>
            <person name="Tang P."/>
            <person name="Chiu C.-H."/>
            <person name="Lee Y.-S."/>
            <person name="Embley T.M."/>
            <person name="Coombs G.H."/>
            <person name="Mottram J.C."/>
            <person name="Tachezy J."/>
            <person name="Fraser-Liggett C.M."/>
            <person name="Johnson P.J."/>
        </authorList>
    </citation>
    <scope>NUCLEOTIDE SEQUENCE [LARGE SCALE GENOMIC DNA]</scope>
    <source>
        <strain evidence="1">G3</strain>
    </source>
</reference>
<organism evidence="1 2">
    <name type="scientific">Trichomonas vaginalis (strain ATCC PRA-98 / G3)</name>
    <dbReference type="NCBI Taxonomy" id="412133"/>
    <lineage>
        <taxon>Eukaryota</taxon>
        <taxon>Metamonada</taxon>
        <taxon>Parabasalia</taxon>
        <taxon>Trichomonadida</taxon>
        <taxon>Trichomonadidae</taxon>
        <taxon>Trichomonas</taxon>
    </lineage>
</organism>
<sequence>MNDIKMMNVEMNPVKYHIAIKNMERKIRSEKMQPTPDLIIPEESKHVSCQPLPMFWNANPCKKSSVMRSESCIQVETGDIDSSQRLY</sequence>
<reference evidence="1" key="1">
    <citation type="submission" date="2006-10" db="EMBL/GenBank/DDBJ databases">
        <authorList>
            <person name="Amadeo P."/>
            <person name="Zhao Q."/>
            <person name="Wortman J."/>
            <person name="Fraser-Liggett C."/>
            <person name="Carlton J."/>
        </authorList>
    </citation>
    <scope>NUCLEOTIDE SEQUENCE</scope>
    <source>
        <strain evidence="1">G3</strain>
    </source>
</reference>
<gene>
    <name evidence="1" type="ORF">TVAG_147860</name>
</gene>
<evidence type="ECO:0000313" key="2">
    <source>
        <dbReference type="Proteomes" id="UP000001542"/>
    </source>
</evidence>
<dbReference type="Proteomes" id="UP000001542">
    <property type="component" value="Unassembled WGS sequence"/>
</dbReference>
<evidence type="ECO:0000313" key="1">
    <source>
        <dbReference type="EMBL" id="EAX91139.1"/>
    </source>
</evidence>
<name>A2FVD6_TRIV3</name>
<dbReference type="AlphaFoldDB" id="A2FVD6"/>
<dbReference type="InParanoid" id="A2FVD6"/>
<dbReference type="VEuPathDB" id="TrichDB:TVAG_147860"/>
<dbReference type="EMBL" id="DS114056">
    <property type="protein sequence ID" value="EAX91139.1"/>
    <property type="molecule type" value="Genomic_DNA"/>
</dbReference>
<dbReference type="KEGG" id="tva:4748832"/>
<keyword evidence="2" id="KW-1185">Reference proteome</keyword>
<proteinExistence type="predicted"/>
<protein>
    <submittedName>
        <fullName evidence="1">Uncharacterized protein</fullName>
    </submittedName>
</protein>
<accession>A2FVD6</accession>
<dbReference type="RefSeq" id="XP_001304069.1">
    <property type="nucleotide sequence ID" value="XM_001304068.1"/>
</dbReference>